<dbReference type="EMBL" id="AFCV01001247">
    <property type="protein sequence ID" value="EHC86632.1"/>
    <property type="molecule type" value="Genomic_DNA"/>
</dbReference>
<proteinExistence type="predicted"/>
<organism evidence="2 3">
    <name type="scientific">Salmonella enterica subsp. enterica serovar Uganda str. R8-3404</name>
    <dbReference type="NCBI Taxonomy" id="913083"/>
    <lineage>
        <taxon>Bacteria</taxon>
        <taxon>Pseudomonadati</taxon>
        <taxon>Pseudomonadota</taxon>
        <taxon>Gammaproteobacteria</taxon>
        <taxon>Enterobacterales</taxon>
        <taxon>Enterobacteriaceae</taxon>
        <taxon>Salmonella</taxon>
    </lineage>
</organism>
<dbReference type="Pfam" id="PF02447">
    <property type="entry name" value="GntP_permease"/>
    <property type="match status" value="1"/>
</dbReference>
<sequence length="44" mass="4775">PKTDKPFKFTGATEAQTLKTWTMMETILGTVGAIVGMIAFQLLS</sequence>
<evidence type="ECO:0000313" key="3">
    <source>
        <dbReference type="Proteomes" id="UP000003915"/>
    </source>
</evidence>
<dbReference type="Proteomes" id="UP000003915">
    <property type="component" value="Unassembled WGS sequence"/>
</dbReference>
<dbReference type="GO" id="GO:0015128">
    <property type="term" value="F:gluconate transmembrane transporter activity"/>
    <property type="evidence" value="ECO:0007669"/>
    <property type="project" value="InterPro"/>
</dbReference>
<evidence type="ECO:0000256" key="1">
    <source>
        <dbReference type="SAM" id="Phobius"/>
    </source>
</evidence>
<reference evidence="2 3" key="1">
    <citation type="journal article" date="2011" name="BMC Genomics">
        <title>Genome sequencing reveals diversification of virulence factor content and possible host adaptation in distinct subpopulations of Salmonella enterica.</title>
        <authorList>
            <person name="den Bakker H.C."/>
            <person name="Moreno Switt A.I."/>
            <person name="Govoni G."/>
            <person name="Cummings C.A."/>
            <person name="Ranieri M.L."/>
            <person name="Degoricija L."/>
            <person name="Hoelzer K."/>
            <person name="Rodriguez-Rivera L.D."/>
            <person name="Brown S."/>
            <person name="Bolchacova E."/>
            <person name="Furtado M.R."/>
            <person name="Wiedmann M."/>
        </authorList>
    </citation>
    <scope>NUCLEOTIDE SEQUENCE [LARGE SCALE GENOMIC DNA]</scope>
    <source>
        <strain evidence="2 3">R8-3404</strain>
    </source>
</reference>
<gene>
    <name evidence="2" type="ORF">LTSEUGA_4955</name>
</gene>
<dbReference type="AlphaFoldDB" id="A0A6C8GWG7"/>
<feature type="non-terminal residue" evidence="2">
    <location>
        <position position="1"/>
    </location>
</feature>
<name>A0A6C8GWG7_SALET</name>
<keyword evidence="1" id="KW-1133">Transmembrane helix</keyword>
<dbReference type="GO" id="GO:0016020">
    <property type="term" value="C:membrane"/>
    <property type="evidence" value="ECO:0007669"/>
    <property type="project" value="InterPro"/>
</dbReference>
<comment type="caution">
    <text evidence="2">The sequence shown here is derived from an EMBL/GenBank/DDBJ whole genome shotgun (WGS) entry which is preliminary data.</text>
</comment>
<protein>
    <submittedName>
        <fullName evidence="2">Low-affinity gluconate/H+ symporter GntU</fullName>
    </submittedName>
</protein>
<keyword evidence="1" id="KW-0812">Transmembrane</keyword>
<keyword evidence="1" id="KW-0472">Membrane</keyword>
<accession>A0A6C8GWG7</accession>
<evidence type="ECO:0000313" key="2">
    <source>
        <dbReference type="EMBL" id="EHC86632.1"/>
    </source>
</evidence>
<dbReference type="InterPro" id="IPR003474">
    <property type="entry name" value="Glcn_transporter"/>
</dbReference>
<feature type="transmembrane region" description="Helical" evidence="1">
    <location>
        <begin position="20"/>
        <end position="43"/>
    </location>
</feature>